<keyword evidence="1" id="KW-0812">Transmembrane</keyword>
<organism evidence="2 3">
    <name type="scientific">Microvirga vignae</name>
    <dbReference type="NCBI Taxonomy" id="1225564"/>
    <lineage>
        <taxon>Bacteria</taxon>
        <taxon>Pseudomonadati</taxon>
        <taxon>Pseudomonadota</taxon>
        <taxon>Alphaproteobacteria</taxon>
        <taxon>Hyphomicrobiales</taxon>
        <taxon>Methylobacteriaceae</taxon>
        <taxon>Microvirga</taxon>
    </lineage>
</organism>
<feature type="transmembrane region" description="Helical" evidence="1">
    <location>
        <begin position="28"/>
        <end position="50"/>
    </location>
</feature>
<keyword evidence="3" id="KW-1185">Reference proteome</keyword>
<keyword evidence="1" id="KW-1133">Transmembrane helix</keyword>
<proteinExistence type="predicted"/>
<feature type="transmembrane region" description="Helical" evidence="1">
    <location>
        <begin position="5"/>
        <end position="22"/>
    </location>
</feature>
<dbReference type="Proteomes" id="UP000035489">
    <property type="component" value="Unassembled WGS sequence"/>
</dbReference>
<keyword evidence="1" id="KW-0472">Membrane</keyword>
<dbReference type="STRING" id="1225564.AA309_14740"/>
<name>A0A0H1RBI2_9HYPH</name>
<comment type="caution">
    <text evidence="2">The sequence shown here is derived from an EMBL/GenBank/DDBJ whole genome shotgun (WGS) entry which is preliminary data.</text>
</comment>
<accession>A0A0H1RBI2</accession>
<sequence>MLGWVVRIIMIVAGVVTGLFVAKDAPLFGVVQTMVMLLLLALIVAVLAFWPERWSLKRRRVR</sequence>
<protein>
    <submittedName>
        <fullName evidence="2">Uncharacterized protein</fullName>
    </submittedName>
</protein>
<reference evidence="2 3" key="1">
    <citation type="submission" date="2015-05" db="EMBL/GenBank/DDBJ databases">
        <title>Draft genome sequence of Microvirga vignae strain BR3299, a novel nitrogen fixing bacteria isolated from Brazil semi-aired region.</title>
        <authorList>
            <person name="Zilli J.E."/>
            <person name="Passos S.R."/>
            <person name="Leite J."/>
            <person name="Baldani J.I."/>
            <person name="Xavier G.R."/>
            <person name="Rumjaneck N.G."/>
            <person name="Simoes-Araujo J.L."/>
        </authorList>
    </citation>
    <scope>NUCLEOTIDE SEQUENCE [LARGE SCALE GENOMIC DNA]</scope>
    <source>
        <strain evidence="2 3">BR3299</strain>
    </source>
</reference>
<evidence type="ECO:0000313" key="3">
    <source>
        <dbReference type="Proteomes" id="UP000035489"/>
    </source>
</evidence>
<gene>
    <name evidence="2" type="ORF">AA309_14740</name>
</gene>
<dbReference type="PATRIC" id="fig|1225564.3.peg.3832"/>
<dbReference type="AlphaFoldDB" id="A0A0H1RBI2"/>
<evidence type="ECO:0000313" key="2">
    <source>
        <dbReference type="EMBL" id="KLK92389.1"/>
    </source>
</evidence>
<dbReference type="EMBL" id="LCYG01000037">
    <property type="protein sequence ID" value="KLK92389.1"/>
    <property type="molecule type" value="Genomic_DNA"/>
</dbReference>
<evidence type="ECO:0000256" key="1">
    <source>
        <dbReference type="SAM" id="Phobius"/>
    </source>
</evidence>
<dbReference type="OrthoDB" id="8453239at2"/>